<reference evidence="3" key="1">
    <citation type="submission" date="2014-04" db="EMBL/GenBank/DDBJ databases">
        <title>Evolutionary Origins and Diversification of the Mycorrhizal Mutualists.</title>
        <authorList>
            <consortium name="DOE Joint Genome Institute"/>
            <consortium name="Mycorrhizal Genomics Consortium"/>
            <person name="Kohler A."/>
            <person name="Kuo A."/>
            <person name="Nagy L.G."/>
            <person name="Floudas D."/>
            <person name="Copeland A."/>
            <person name="Barry K.W."/>
            <person name="Cichocki N."/>
            <person name="Veneault-Fourrey C."/>
            <person name="LaButti K."/>
            <person name="Lindquist E.A."/>
            <person name="Lipzen A."/>
            <person name="Lundell T."/>
            <person name="Morin E."/>
            <person name="Murat C."/>
            <person name="Riley R."/>
            <person name="Ohm R."/>
            <person name="Sun H."/>
            <person name="Tunlid A."/>
            <person name="Henrissat B."/>
            <person name="Grigoriev I.V."/>
            <person name="Hibbett D.S."/>
            <person name="Martin F."/>
        </authorList>
    </citation>
    <scope>NUCLEOTIDE SEQUENCE [LARGE SCALE GENOMIC DNA]</scope>
    <source>
        <strain evidence="3">FD-334 SS-4</strain>
    </source>
</reference>
<evidence type="ECO:0000313" key="3">
    <source>
        <dbReference type="Proteomes" id="UP000054270"/>
    </source>
</evidence>
<dbReference type="OMA" id="HHYLICC"/>
<name>A0A0D2NYU5_HYPSF</name>
<evidence type="ECO:0008006" key="4">
    <source>
        <dbReference type="Google" id="ProtNLM"/>
    </source>
</evidence>
<dbReference type="EMBL" id="KN817727">
    <property type="protein sequence ID" value="KJA13595.1"/>
    <property type="molecule type" value="Genomic_DNA"/>
</dbReference>
<organism evidence="2 3">
    <name type="scientific">Hypholoma sublateritium (strain FD-334 SS-4)</name>
    <dbReference type="NCBI Taxonomy" id="945553"/>
    <lineage>
        <taxon>Eukaryota</taxon>
        <taxon>Fungi</taxon>
        <taxon>Dikarya</taxon>
        <taxon>Basidiomycota</taxon>
        <taxon>Agaricomycotina</taxon>
        <taxon>Agaricomycetes</taxon>
        <taxon>Agaricomycetidae</taxon>
        <taxon>Agaricales</taxon>
        <taxon>Agaricineae</taxon>
        <taxon>Strophariaceae</taxon>
        <taxon>Hypholoma</taxon>
    </lineage>
</organism>
<feature type="non-terminal residue" evidence="2">
    <location>
        <position position="1"/>
    </location>
</feature>
<dbReference type="OrthoDB" id="3267074at2759"/>
<dbReference type="STRING" id="945553.A0A0D2NYU5"/>
<sequence length="119" mass="13567">ITQLRTEHIPLAAYLHRFNLAESPTCQQCLEGTETVAHYLKNCKAYKKQRRALKFAIGQATDVGTHLLGTRKNMRHILKYVHDTKRFAKSHGDLRLEPQAQQSRAIDPDDETQAGITWG</sequence>
<proteinExistence type="predicted"/>
<accession>A0A0D2NYU5</accession>
<dbReference type="Proteomes" id="UP000054270">
    <property type="component" value="Unassembled WGS sequence"/>
</dbReference>
<dbReference type="AlphaFoldDB" id="A0A0D2NYU5"/>
<protein>
    <recommendedName>
        <fullName evidence="4">Reverse transcriptase zinc-binding domain-containing protein</fullName>
    </recommendedName>
</protein>
<keyword evidence="3" id="KW-1185">Reference proteome</keyword>
<gene>
    <name evidence="2" type="ORF">HYPSUDRAFT_151431</name>
</gene>
<evidence type="ECO:0000313" key="2">
    <source>
        <dbReference type="EMBL" id="KJA13595.1"/>
    </source>
</evidence>
<evidence type="ECO:0000256" key="1">
    <source>
        <dbReference type="SAM" id="MobiDB-lite"/>
    </source>
</evidence>
<feature type="region of interest" description="Disordered" evidence="1">
    <location>
        <begin position="96"/>
        <end position="119"/>
    </location>
</feature>